<name>A0A371JN71_9FLAO</name>
<dbReference type="InterPro" id="IPR029066">
    <property type="entry name" value="PLP-binding_barrel"/>
</dbReference>
<dbReference type="PANTHER" id="PTHR43295:SF9">
    <property type="entry name" value="BIOSYNTHETIC ARGININE DECARBOXYLASE"/>
    <property type="match status" value="1"/>
</dbReference>
<sequence length="491" mass="56847">MKTKYIDLIDQTFDFPQEEFTLKHNELHFHGIDLMALIETYGAPLKFTYLPKISENINRAKRWFSDAMQEHGYKGRYNYCYCTKSSHFKHVLDEALKNDIHIETSSAFDIDIVENLKVEGKISDETYVLCNGFKRDQYIQNIARLINKGHRNCTVIIDNYEEIDLLSGSIDVPFQIGIRIASEEEPKFEFYTSRLGIGYKNIVPFYNREIKDNPMVTLKMLHFFINTGIRDNAYYWNELLKCMKVYVNLKKVCPSLDSLNIGGGFPIKNSLAFDYDYAYMVDEIIKQIKQTCDEAGVDVPHIFTEFGSFTVGESGGAIYQVLYQKQQNDREKWNMINSSFITTMPDTWAINKRFIMLAVNGWNKEYERVLLGGLTCDSDDYYNSEQHMNAIYLPKFNREKPLYIGFFNTGAYQETIGGFGGLQHCLIPNPKHILIDRNEVGGLTTTVFAEQQTSEQLLSILGYDYQINKVAAEQKQERDNDLIPEIVNTTY</sequence>
<dbReference type="AlphaFoldDB" id="A0A371JN71"/>
<dbReference type="OrthoDB" id="9802658at2"/>
<evidence type="ECO:0000256" key="2">
    <source>
        <dbReference type="ARBA" id="ARBA00022898"/>
    </source>
</evidence>
<dbReference type="InterPro" id="IPR022644">
    <property type="entry name" value="De-COase2_N"/>
</dbReference>
<evidence type="ECO:0000259" key="3">
    <source>
        <dbReference type="Pfam" id="PF02784"/>
    </source>
</evidence>
<protein>
    <submittedName>
        <fullName evidence="4">Arginine decarboxylase</fullName>
    </submittedName>
</protein>
<keyword evidence="2" id="KW-0663">Pyridoxal phosphate</keyword>
<dbReference type="InterPro" id="IPR009006">
    <property type="entry name" value="Ala_racemase/Decarboxylase_C"/>
</dbReference>
<feature type="domain" description="Orn/DAP/Arg decarboxylase 2 N-terminal" evidence="3">
    <location>
        <begin position="64"/>
        <end position="311"/>
    </location>
</feature>
<dbReference type="SUPFAM" id="SSF51419">
    <property type="entry name" value="PLP-binding barrel"/>
    <property type="match status" value="1"/>
</dbReference>
<keyword evidence="5" id="KW-1185">Reference proteome</keyword>
<comment type="cofactor">
    <cofactor evidence="1">
        <name>pyridoxal 5'-phosphate</name>
        <dbReference type="ChEBI" id="CHEBI:597326"/>
    </cofactor>
</comment>
<dbReference type="Pfam" id="PF02784">
    <property type="entry name" value="Orn_Arg_deC_N"/>
    <property type="match status" value="1"/>
</dbReference>
<dbReference type="Gene3D" id="2.40.37.10">
    <property type="entry name" value="Lyase, Ornithine Decarboxylase, Chain A, domain 1"/>
    <property type="match status" value="1"/>
</dbReference>
<organism evidence="4 5">
    <name type="scientific">Flagellimonas nanhaiensis</name>
    <dbReference type="NCBI Taxonomy" id="2292706"/>
    <lineage>
        <taxon>Bacteria</taxon>
        <taxon>Pseudomonadati</taxon>
        <taxon>Bacteroidota</taxon>
        <taxon>Flavobacteriia</taxon>
        <taxon>Flavobacteriales</taxon>
        <taxon>Flavobacteriaceae</taxon>
        <taxon>Flagellimonas</taxon>
    </lineage>
</organism>
<dbReference type="Gene3D" id="3.20.20.10">
    <property type="entry name" value="Alanine racemase"/>
    <property type="match status" value="1"/>
</dbReference>
<evidence type="ECO:0000256" key="1">
    <source>
        <dbReference type="ARBA" id="ARBA00001933"/>
    </source>
</evidence>
<evidence type="ECO:0000313" key="4">
    <source>
        <dbReference type="EMBL" id="RDY58620.1"/>
    </source>
</evidence>
<proteinExistence type="predicted"/>
<dbReference type="GO" id="GO:0006527">
    <property type="term" value="P:L-arginine catabolic process"/>
    <property type="evidence" value="ECO:0007669"/>
    <property type="project" value="InterPro"/>
</dbReference>
<accession>A0A371JN71</accession>
<dbReference type="GO" id="GO:0008295">
    <property type="term" value="P:spermidine biosynthetic process"/>
    <property type="evidence" value="ECO:0007669"/>
    <property type="project" value="InterPro"/>
</dbReference>
<dbReference type="PANTHER" id="PTHR43295">
    <property type="entry name" value="ARGININE DECARBOXYLASE"/>
    <property type="match status" value="1"/>
</dbReference>
<gene>
    <name evidence="4" type="ORF">DX873_13065</name>
</gene>
<dbReference type="GO" id="GO:0008792">
    <property type="term" value="F:arginine decarboxylase activity"/>
    <property type="evidence" value="ECO:0007669"/>
    <property type="project" value="InterPro"/>
</dbReference>
<comment type="caution">
    <text evidence="4">The sequence shown here is derived from an EMBL/GenBank/DDBJ whole genome shotgun (WGS) entry which is preliminary data.</text>
</comment>
<dbReference type="Proteomes" id="UP000261828">
    <property type="component" value="Unassembled WGS sequence"/>
</dbReference>
<dbReference type="RefSeq" id="WP_116184941.1">
    <property type="nucleotide sequence ID" value="NZ_QTJX01000003.1"/>
</dbReference>
<dbReference type="InterPro" id="IPR002985">
    <property type="entry name" value="Arg_decrbxlase"/>
</dbReference>
<reference evidence="4 5" key="1">
    <citation type="submission" date="2018-08" db="EMBL/GenBank/DDBJ databases">
        <title>Muricauda nanhaiensis sp. nov., isolated from seawater of the South China Sea.</title>
        <authorList>
            <person name="Dang Y."/>
        </authorList>
    </citation>
    <scope>NUCLEOTIDE SEQUENCE [LARGE SCALE GENOMIC DNA]</scope>
    <source>
        <strain evidence="4 5">SM1704</strain>
    </source>
</reference>
<evidence type="ECO:0000313" key="5">
    <source>
        <dbReference type="Proteomes" id="UP000261828"/>
    </source>
</evidence>
<dbReference type="CDD" id="cd06830">
    <property type="entry name" value="PLPDE_III_ADC"/>
    <property type="match status" value="1"/>
</dbReference>
<dbReference type="EMBL" id="QTJX01000003">
    <property type="protein sequence ID" value="RDY58620.1"/>
    <property type="molecule type" value="Genomic_DNA"/>
</dbReference>
<dbReference type="SUPFAM" id="SSF50621">
    <property type="entry name" value="Alanine racemase C-terminal domain-like"/>
    <property type="match status" value="1"/>
</dbReference>